<comment type="caution">
    <text evidence="2">The sequence shown here is derived from an EMBL/GenBank/DDBJ whole genome shotgun (WGS) entry which is preliminary data.</text>
</comment>
<keyword evidence="3" id="KW-1185">Reference proteome</keyword>
<sequence length="473" mass="49452">METDLHVSSIATLSQLIRTRRLSPVELTRACLARVKALDGQLNSVLLLLEEAALAEARQAEAEIAAGHWRGPLHGIPIGLKDIYNTAGIATTGHSALFRDHVPGEDATTVRLLRQAGAVIPGKLSTWEFAIGGSSFDLPWPPARNPWDPALDPSGSSSGSAAAVAAGLMPGAMGSDTGGSIRGPAAWCGIAGLKPSYGLVSRRGILPLSFSLDHAGPMCWTAEDCALMMQVLAAHDPLDPGSADPGPIDFSAGIGGGVRGLRIGVVRHFFESDVACEPEVLAATEATLQALQAEGAVLRDVALSPFGDYNAVGSLISRSESYAIHEDFLLRSPELYGAFGRVRLMGGALVRAADYINAQRQRARLVAEAAAAMREVDVLVFPTSRQTAAPLGEDAMISGPQLFFNRPFNVLGGPALAVCNGFSGAGLPISLHIGGRPFEDALVLRVGDAVERIMATRGRRPALAIARDAAAAE</sequence>
<protein>
    <recommendedName>
        <fullName evidence="1">Amidase domain-containing protein</fullName>
    </recommendedName>
</protein>
<gene>
    <name evidence="2" type="ORF">BKE38_06930</name>
</gene>
<dbReference type="PANTHER" id="PTHR11895">
    <property type="entry name" value="TRANSAMIDASE"/>
    <property type="match status" value="1"/>
</dbReference>
<dbReference type="InterPro" id="IPR023631">
    <property type="entry name" value="Amidase_dom"/>
</dbReference>
<reference evidence="2 3" key="1">
    <citation type="submission" date="2016-10" db="EMBL/GenBank/DDBJ databases">
        <title>Draft Genome sequence of Roseomonas sp. strain M3.</title>
        <authorList>
            <person name="Subhash Y."/>
            <person name="Lee S."/>
        </authorList>
    </citation>
    <scope>NUCLEOTIDE SEQUENCE [LARGE SCALE GENOMIC DNA]</scope>
    <source>
        <strain evidence="2 3">M3</strain>
    </source>
</reference>
<dbReference type="RefSeq" id="WP_165694133.1">
    <property type="nucleotide sequence ID" value="NZ_MLCO01000054.1"/>
</dbReference>
<evidence type="ECO:0000313" key="2">
    <source>
        <dbReference type="EMBL" id="ONG56058.1"/>
    </source>
</evidence>
<accession>A0A1V2H7B6</accession>
<dbReference type="GO" id="GO:0003824">
    <property type="term" value="F:catalytic activity"/>
    <property type="evidence" value="ECO:0007669"/>
    <property type="project" value="InterPro"/>
</dbReference>
<evidence type="ECO:0000313" key="3">
    <source>
        <dbReference type="Proteomes" id="UP000188879"/>
    </source>
</evidence>
<dbReference type="EMBL" id="MLCO01000054">
    <property type="protein sequence ID" value="ONG56058.1"/>
    <property type="molecule type" value="Genomic_DNA"/>
</dbReference>
<dbReference type="InterPro" id="IPR000120">
    <property type="entry name" value="Amidase"/>
</dbReference>
<dbReference type="Gene3D" id="3.90.1300.10">
    <property type="entry name" value="Amidase signature (AS) domain"/>
    <property type="match status" value="1"/>
</dbReference>
<evidence type="ECO:0000259" key="1">
    <source>
        <dbReference type="Pfam" id="PF01425"/>
    </source>
</evidence>
<name>A0A1V2H7B6_9PROT</name>
<dbReference type="InterPro" id="IPR036928">
    <property type="entry name" value="AS_sf"/>
</dbReference>
<organism evidence="2 3">
    <name type="scientific">Teichococcus deserti</name>
    <dbReference type="NCBI Taxonomy" id="1817963"/>
    <lineage>
        <taxon>Bacteria</taxon>
        <taxon>Pseudomonadati</taxon>
        <taxon>Pseudomonadota</taxon>
        <taxon>Alphaproteobacteria</taxon>
        <taxon>Acetobacterales</taxon>
        <taxon>Roseomonadaceae</taxon>
        <taxon>Roseomonas</taxon>
    </lineage>
</organism>
<dbReference type="PANTHER" id="PTHR11895:SF176">
    <property type="entry name" value="AMIDASE AMID-RELATED"/>
    <property type="match status" value="1"/>
</dbReference>
<feature type="domain" description="Amidase" evidence="1">
    <location>
        <begin position="26"/>
        <end position="444"/>
    </location>
</feature>
<dbReference type="AlphaFoldDB" id="A0A1V2H7B6"/>
<dbReference type="Proteomes" id="UP000188879">
    <property type="component" value="Unassembled WGS sequence"/>
</dbReference>
<dbReference type="Pfam" id="PF01425">
    <property type="entry name" value="Amidase"/>
    <property type="match status" value="1"/>
</dbReference>
<proteinExistence type="predicted"/>
<dbReference type="SUPFAM" id="SSF75304">
    <property type="entry name" value="Amidase signature (AS) enzymes"/>
    <property type="match status" value="1"/>
</dbReference>